<evidence type="ECO:0000313" key="1">
    <source>
        <dbReference type="EMBL" id="KAK3778916.1"/>
    </source>
</evidence>
<keyword evidence="2" id="KW-1185">Reference proteome</keyword>
<organism evidence="1 2">
    <name type="scientific">Elysia crispata</name>
    <name type="common">lettuce slug</name>
    <dbReference type="NCBI Taxonomy" id="231223"/>
    <lineage>
        <taxon>Eukaryota</taxon>
        <taxon>Metazoa</taxon>
        <taxon>Spiralia</taxon>
        <taxon>Lophotrochozoa</taxon>
        <taxon>Mollusca</taxon>
        <taxon>Gastropoda</taxon>
        <taxon>Heterobranchia</taxon>
        <taxon>Euthyneura</taxon>
        <taxon>Panpulmonata</taxon>
        <taxon>Sacoglossa</taxon>
        <taxon>Placobranchoidea</taxon>
        <taxon>Plakobranchidae</taxon>
        <taxon>Elysia</taxon>
    </lineage>
</organism>
<dbReference type="EMBL" id="JAWDGP010002895">
    <property type="protein sequence ID" value="KAK3778916.1"/>
    <property type="molecule type" value="Genomic_DNA"/>
</dbReference>
<proteinExistence type="predicted"/>
<dbReference type="Proteomes" id="UP001283361">
    <property type="component" value="Unassembled WGS sequence"/>
</dbReference>
<dbReference type="AlphaFoldDB" id="A0AAE1A1S9"/>
<comment type="caution">
    <text evidence="1">The sequence shown here is derived from an EMBL/GenBank/DDBJ whole genome shotgun (WGS) entry which is preliminary data.</text>
</comment>
<gene>
    <name evidence="1" type="ORF">RRG08_013177</name>
</gene>
<protein>
    <submittedName>
        <fullName evidence="1">Uncharacterized protein</fullName>
    </submittedName>
</protein>
<reference evidence="1" key="1">
    <citation type="journal article" date="2023" name="G3 (Bethesda)">
        <title>A reference genome for the long-term kleptoplast-retaining sea slug Elysia crispata morphotype clarki.</title>
        <authorList>
            <person name="Eastman K.E."/>
            <person name="Pendleton A.L."/>
            <person name="Shaikh M.A."/>
            <person name="Suttiyut T."/>
            <person name="Ogas R."/>
            <person name="Tomko P."/>
            <person name="Gavelis G."/>
            <person name="Widhalm J.R."/>
            <person name="Wisecaver J.H."/>
        </authorList>
    </citation>
    <scope>NUCLEOTIDE SEQUENCE</scope>
    <source>
        <strain evidence="1">ECLA1</strain>
    </source>
</reference>
<sequence>MQVNQLTFCLIGFFRAVQVGWSMMMMSFAGLVPDYGCLTRPAQSDDTTSGADAMNYSTVASYPNMAAGHVIWANDSFNVCEFYSTVCPEYTFDESANSIVSEWKLVCDRKWIKTTITLVQMIGVLVGAILAGHLGDMYGWKTPTLASSSSTWF</sequence>
<name>A0AAE1A1S9_9GAST</name>
<evidence type="ECO:0000313" key="2">
    <source>
        <dbReference type="Proteomes" id="UP001283361"/>
    </source>
</evidence>
<accession>A0AAE1A1S9</accession>